<dbReference type="InterPro" id="IPR043502">
    <property type="entry name" value="DNA/RNA_pol_sf"/>
</dbReference>
<feature type="non-terminal residue" evidence="1">
    <location>
        <position position="307"/>
    </location>
</feature>
<dbReference type="SUPFAM" id="SSF56672">
    <property type="entry name" value="DNA/RNA polymerases"/>
    <property type="match status" value="1"/>
</dbReference>
<sequence>MLYKIGKHDTDLSAHNIVLSNYEGKTGYSLGAIQVDVAVGSIVRPTLFLVIQSKANFNLLLGREWIHGVGAVPSTLHQKLIIWREDGISFHQLGGIYMKINMTEATAWARITAYMAENRLNTAFEAESQQNMAVEAKIEDHENKETKDRRLDCIYDDEPLGFEKNPISEVPKMQAQDPLEEIDIGDGSIKRPTYISANITSSLKEKLVPLLREFKDCFAWDYHEMPGLSREMVEMKLPIKEGKRPVKQLPRRFAPEIMFKIKEEIERLLRCKFIRSARDLNNATPKDEYAMPVAEMLVDSAAGFEFL</sequence>
<dbReference type="EMBL" id="KN666436">
    <property type="protein sequence ID" value="KHN07954.1"/>
    <property type="molecule type" value="Genomic_DNA"/>
</dbReference>
<name>A0A0B2PJP5_GLYSO</name>
<accession>A0A0B2PJP5</accession>
<reference evidence="1" key="1">
    <citation type="submission" date="2014-07" db="EMBL/GenBank/DDBJ databases">
        <title>Identification of a novel salt tolerance gene in wild soybean by whole-genome sequencing.</title>
        <authorList>
            <person name="Lam H.-M."/>
            <person name="Qi X."/>
            <person name="Li M.-W."/>
            <person name="Liu X."/>
            <person name="Xie M."/>
            <person name="Ni M."/>
            <person name="Xu X."/>
        </authorList>
    </citation>
    <scope>NUCLEOTIDE SEQUENCE [LARGE SCALE GENOMIC DNA]</scope>
    <source>
        <tissue evidence="1">Root</tissue>
    </source>
</reference>
<proteinExistence type="predicted"/>
<gene>
    <name evidence="1" type="ORF">glysoja_049433</name>
</gene>
<evidence type="ECO:0000313" key="1">
    <source>
        <dbReference type="EMBL" id="KHN07954.1"/>
    </source>
</evidence>
<dbReference type="InterPro" id="IPR053134">
    <property type="entry name" value="RNA-dir_DNA_polymerase"/>
</dbReference>
<protein>
    <recommendedName>
        <fullName evidence="2">Reverse transcriptase domain-containing protein</fullName>
    </recommendedName>
</protein>
<dbReference type="AlphaFoldDB" id="A0A0B2PJP5"/>
<evidence type="ECO:0008006" key="2">
    <source>
        <dbReference type="Google" id="ProtNLM"/>
    </source>
</evidence>
<dbReference type="PANTHER" id="PTHR24559:SF439">
    <property type="entry name" value="RETROTRANSPOSON, UNCLASSIFIED-LIKE PROTEIN"/>
    <property type="match status" value="1"/>
</dbReference>
<organism evidence="1">
    <name type="scientific">Glycine soja</name>
    <name type="common">Wild soybean</name>
    <dbReference type="NCBI Taxonomy" id="3848"/>
    <lineage>
        <taxon>Eukaryota</taxon>
        <taxon>Viridiplantae</taxon>
        <taxon>Streptophyta</taxon>
        <taxon>Embryophyta</taxon>
        <taxon>Tracheophyta</taxon>
        <taxon>Spermatophyta</taxon>
        <taxon>Magnoliopsida</taxon>
        <taxon>eudicotyledons</taxon>
        <taxon>Gunneridae</taxon>
        <taxon>Pentapetalae</taxon>
        <taxon>rosids</taxon>
        <taxon>fabids</taxon>
        <taxon>Fabales</taxon>
        <taxon>Fabaceae</taxon>
        <taxon>Papilionoideae</taxon>
        <taxon>50 kb inversion clade</taxon>
        <taxon>NPAAA clade</taxon>
        <taxon>indigoferoid/millettioid clade</taxon>
        <taxon>Phaseoleae</taxon>
        <taxon>Glycine</taxon>
        <taxon>Glycine subgen. Soja</taxon>
    </lineage>
</organism>
<dbReference type="PANTHER" id="PTHR24559">
    <property type="entry name" value="TRANSPOSON TY3-I GAG-POL POLYPROTEIN"/>
    <property type="match status" value="1"/>
</dbReference>
<dbReference type="Gene3D" id="3.10.10.10">
    <property type="entry name" value="HIV Type 1 Reverse Transcriptase, subunit A, domain 1"/>
    <property type="match status" value="1"/>
</dbReference>
<dbReference type="Proteomes" id="UP000053555">
    <property type="component" value="Unassembled WGS sequence"/>
</dbReference>